<sequence length="160" mass="17230">MRSLPGDVAVIRPVTGRVVVGLLRTVCLLALITTIGLAAVAGLFVTGDIEMLDWHETYAMALNVLTLAQVVLAVLLWRRNRWLRWPMAAALGLLVMVAIQQILGDRRTLGGHMPLGMAICAVEAALVLWTFALLRPARTPDAAADEPAEERALVGAEGEE</sequence>
<evidence type="ECO:0008006" key="4">
    <source>
        <dbReference type="Google" id="ProtNLM"/>
    </source>
</evidence>
<reference evidence="3" key="1">
    <citation type="submission" date="2023-07" db="EMBL/GenBank/DDBJ databases">
        <title>30 novel species of actinomycetes from the DSMZ collection.</title>
        <authorList>
            <person name="Nouioui I."/>
        </authorList>
    </citation>
    <scope>NUCLEOTIDE SEQUENCE [LARGE SCALE GENOMIC DNA]</scope>
    <source>
        <strain evidence="3">DSM 44938</strain>
    </source>
</reference>
<organism evidence="2 3">
    <name type="scientific">Streptomyces litchfieldiae</name>
    <dbReference type="NCBI Taxonomy" id="3075543"/>
    <lineage>
        <taxon>Bacteria</taxon>
        <taxon>Bacillati</taxon>
        <taxon>Actinomycetota</taxon>
        <taxon>Actinomycetes</taxon>
        <taxon>Kitasatosporales</taxon>
        <taxon>Streptomycetaceae</taxon>
        <taxon>Streptomyces</taxon>
    </lineage>
</organism>
<evidence type="ECO:0000313" key="2">
    <source>
        <dbReference type="EMBL" id="MDT0346420.1"/>
    </source>
</evidence>
<name>A0ABU2MY20_9ACTN</name>
<dbReference type="EMBL" id="JAVREL010000020">
    <property type="protein sequence ID" value="MDT0346420.1"/>
    <property type="molecule type" value="Genomic_DNA"/>
</dbReference>
<feature type="transmembrane region" description="Helical" evidence="1">
    <location>
        <begin position="21"/>
        <end position="45"/>
    </location>
</feature>
<comment type="caution">
    <text evidence="2">The sequence shown here is derived from an EMBL/GenBank/DDBJ whole genome shotgun (WGS) entry which is preliminary data.</text>
</comment>
<keyword evidence="1" id="KW-1133">Transmembrane helix</keyword>
<keyword evidence="3" id="KW-1185">Reference proteome</keyword>
<dbReference type="RefSeq" id="WP_311707545.1">
    <property type="nucleotide sequence ID" value="NZ_JAVREL010000020.1"/>
</dbReference>
<evidence type="ECO:0000313" key="3">
    <source>
        <dbReference type="Proteomes" id="UP001183246"/>
    </source>
</evidence>
<feature type="transmembrane region" description="Helical" evidence="1">
    <location>
        <begin position="57"/>
        <end position="76"/>
    </location>
</feature>
<gene>
    <name evidence="2" type="ORF">RM590_28105</name>
</gene>
<feature type="transmembrane region" description="Helical" evidence="1">
    <location>
        <begin position="83"/>
        <end position="103"/>
    </location>
</feature>
<accession>A0ABU2MY20</accession>
<keyword evidence="1" id="KW-0812">Transmembrane</keyword>
<feature type="transmembrane region" description="Helical" evidence="1">
    <location>
        <begin position="115"/>
        <end position="134"/>
    </location>
</feature>
<evidence type="ECO:0000256" key="1">
    <source>
        <dbReference type="SAM" id="Phobius"/>
    </source>
</evidence>
<keyword evidence="1" id="KW-0472">Membrane</keyword>
<protein>
    <recommendedName>
        <fullName evidence="4">Integral membrane protein</fullName>
    </recommendedName>
</protein>
<dbReference type="Proteomes" id="UP001183246">
    <property type="component" value="Unassembled WGS sequence"/>
</dbReference>
<proteinExistence type="predicted"/>